<gene>
    <name evidence="4" type="ORF">AXK61_14320</name>
</gene>
<dbReference type="InterPro" id="IPR011576">
    <property type="entry name" value="Pyridox_Oxase_N"/>
</dbReference>
<dbReference type="SUPFAM" id="SSF50475">
    <property type="entry name" value="FMN-binding split barrel"/>
    <property type="match status" value="1"/>
</dbReference>
<dbReference type="NCBIfam" id="TIGR03618">
    <property type="entry name" value="Rv1155_F420"/>
    <property type="match status" value="1"/>
</dbReference>
<evidence type="ECO:0000256" key="2">
    <source>
        <dbReference type="SAM" id="MobiDB-lite"/>
    </source>
</evidence>
<sequence>MTVPIPDSARALLERPLIVDLATVRPDGAPQVNPMWFLFEDGLIWFSHTDTRQKSRNLQHEPRVAIAVADPANPQNYLEVRGRVERIEPDPTGSFHSRLSEHYGEGPHVPEDAAHRVKIAVRPVRLSGRAAG</sequence>
<accession>A0A137ZRH5</accession>
<keyword evidence="5" id="KW-1185">Reference proteome</keyword>
<feature type="domain" description="Pyridoxamine 5'-phosphate oxidase N-terminal" evidence="3">
    <location>
        <begin position="6"/>
        <end position="123"/>
    </location>
</feature>
<reference evidence="4 5" key="1">
    <citation type="submission" date="2016-02" db="EMBL/GenBank/DDBJ databases">
        <authorList>
            <person name="Teng J.L."/>
            <person name="Tang Y."/>
            <person name="Huang Y."/>
            <person name="Guo F."/>
            <person name="Wei W."/>
            <person name="Chen J.H."/>
            <person name="Wong S.Y."/>
            <person name="Lau S.K."/>
            <person name="Woo P.C."/>
        </authorList>
    </citation>
    <scope>NUCLEOTIDE SEQUENCE [LARGE SCALE GENOMIC DNA]</scope>
    <source>
        <strain evidence="4 5">JCM 13375</strain>
    </source>
</reference>
<dbReference type="InterPro" id="IPR052019">
    <property type="entry name" value="F420H2_bilvrd_red/Heme_oxyg"/>
</dbReference>
<dbReference type="Gene3D" id="2.30.110.10">
    <property type="entry name" value="Electron Transport, Fmn-binding Protein, Chain A"/>
    <property type="match status" value="1"/>
</dbReference>
<dbReference type="RefSeq" id="WP_068743953.1">
    <property type="nucleotide sequence ID" value="NZ_LSRE01000003.1"/>
</dbReference>
<dbReference type="PANTHER" id="PTHR35176:SF6">
    <property type="entry name" value="HEME OXYGENASE HI_0854-RELATED"/>
    <property type="match status" value="1"/>
</dbReference>
<organism evidence="4 5">
    <name type="scientific">Tsukamurella pseudospumae</name>
    <dbReference type="NCBI Taxonomy" id="239498"/>
    <lineage>
        <taxon>Bacteria</taxon>
        <taxon>Bacillati</taxon>
        <taxon>Actinomycetota</taxon>
        <taxon>Actinomycetes</taxon>
        <taxon>Mycobacteriales</taxon>
        <taxon>Tsukamurellaceae</taxon>
        <taxon>Tsukamurella</taxon>
    </lineage>
</organism>
<protein>
    <submittedName>
        <fullName evidence="4">F420-dependent protein</fullName>
    </submittedName>
</protein>
<name>A0A137ZRH5_9ACTN</name>
<feature type="region of interest" description="Disordered" evidence="2">
    <location>
        <begin position="88"/>
        <end position="110"/>
    </location>
</feature>
<feature type="compositionally biased region" description="Basic and acidic residues" evidence="2">
    <location>
        <begin position="98"/>
        <end position="110"/>
    </location>
</feature>
<dbReference type="Pfam" id="PF01243">
    <property type="entry name" value="PNPOx_N"/>
    <property type="match status" value="1"/>
</dbReference>
<proteinExistence type="predicted"/>
<comment type="caution">
    <text evidence="4">The sequence shown here is derived from an EMBL/GenBank/DDBJ whole genome shotgun (WGS) entry which is preliminary data.</text>
</comment>
<dbReference type="PANTHER" id="PTHR35176">
    <property type="entry name" value="HEME OXYGENASE HI_0854-RELATED"/>
    <property type="match status" value="1"/>
</dbReference>
<evidence type="ECO:0000256" key="1">
    <source>
        <dbReference type="ARBA" id="ARBA00023002"/>
    </source>
</evidence>
<dbReference type="InterPro" id="IPR012349">
    <property type="entry name" value="Split_barrel_FMN-bd"/>
</dbReference>
<dbReference type="Proteomes" id="UP000070409">
    <property type="component" value="Unassembled WGS sequence"/>
</dbReference>
<evidence type="ECO:0000259" key="3">
    <source>
        <dbReference type="Pfam" id="PF01243"/>
    </source>
</evidence>
<keyword evidence="1" id="KW-0560">Oxidoreductase</keyword>
<evidence type="ECO:0000313" key="4">
    <source>
        <dbReference type="EMBL" id="KXP00765.1"/>
    </source>
</evidence>
<dbReference type="InterPro" id="IPR019920">
    <property type="entry name" value="F420-binding_dom_put"/>
</dbReference>
<evidence type="ECO:0000313" key="5">
    <source>
        <dbReference type="Proteomes" id="UP000070409"/>
    </source>
</evidence>
<dbReference type="EMBL" id="LSRE01000003">
    <property type="protein sequence ID" value="KXP00765.1"/>
    <property type="molecule type" value="Genomic_DNA"/>
</dbReference>